<dbReference type="FunFam" id="3.30.450.90:FF:000001">
    <property type="entry name" value="Type II secretion system ATPase GspE"/>
    <property type="match status" value="1"/>
</dbReference>
<dbReference type="OrthoDB" id="244550at2"/>
<dbReference type="InterPro" id="IPR007831">
    <property type="entry name" value="T2SS_GspE_N"/>
</dbReference>
<dbReference type="FunFam" id="3.40.50.300:FF:000398">
    <property type="entry name" value="Type IV pilus assembly ATPase PilB"/>
    <property type="match status" value="1"/>
</dbReference>
<accession>A0A5S9IU46</accession>
<organism evidence="5 6">
    <name type="scientific">Uabimicrobium amorphum</name>
    <dbReference type="NCBI Taxonomy" id="2596890"/>
    <lineage>
        <taxon>Bacteria</taxon>
        <taxon>Pseudomonadati</taxon>
        <taxon>Planctomycetota</taxon>
        <taxon>Candidatus Uabimicrobiia</taxon>
        <taxon>Candidatus Uabimicrobiales</taxon>
        <taxon>Candidatus Uabimicrobiaceae</taxon>
        <taxon>Candidatus Uabimicrobium</taxon>
    </lineage>
</organism>
<dbReference type="GO" id="GO:0005524">
    <property type="term" value="F:ATP binding"/>
    <property type="evidence" value="ECO:0007669"/>
    <property type="project" value="UniProtKB-KW"/>
</dbReference>
<comment type="similarity">
    <text evidence="1">Belongs to the GSP E family.</text>
</comment>
<dbReference type="CDD" id="cd01129">
    <property type="entry name" value="PulE-GspE-like"/>
    <property type="match status" value="1"/>
</dbReference>
<dbReference type="AlphaFoldDB" id="A0A5S9IU46"/>
<dbReference type="Pfam" id="PF00437">
    <property type="entry name" value="T2SSE"/>
    <property type="match status" value="1"/>
</dbReference>
<evidence type="ECO:0000256" key="1">
    <source>
        <dbReference type="ARBA" id="ARBA00006611"/>
    </source>
</evidence>
<reference evidence="5 6" key="1">
    <citation type="submission" date="2019-08" db="EMBL/GenBank/DDBJ databases">
        <title>Complete genome sequence of Candidatus Uab amorphum.</title>
        <authorList>
            <person name="Shiratori T."/>
            <person name="Suzuki S."/>
            <person name="Kakizawa Y."/>
            <person name="Ishida K."/>
        </authorList>
    </citation>
    <scope>NUCLEOTIDE SEQUENCE [LARGE SCALE GENOMIC DNA]</scope>
    <source>
        <strain evidence="5 6">SRT547</strain>
    </source>
</reference>
<keyword evidence="3" id="KW-0067">ATP-binding</keyword>
<evidence type="ECO:0000313" key="5">
    <source>
        <dbReference type="EMBL" id="BBM87807.1"/>
    </source>
</evidence>
<name>A0A5S9IU46_UABAM</name>
<dbReference type="EMBL" id="AP019860">
    <property type="protein sequence ID" value="BBM87807.1"/>
    <property type="molecule type" value="Genomic_DNA"/>
</dbReference>
<dbReference type="InterPro" id="IPR001482">
    <property type="entry name" value="T2SS/T4SS_dom"/>
</dbReference>
<dbReference type="KEGG" id="uam:UABAM_06222"/>
<dbReference type="RefSeq" id="WP_151971803.1">
    <property type="nucleotide sequence ID" value="NZ_AP019860.1"/>
</dbReference>
<gene>
    <name evidence="5" type="ORF">UABAM_06222</name>
</gene>
<dbReference type="Gene3D" id="3.40.50.300">
    <property type="entry name" value="P-loop containing nucleotide triphosphate hydrolases"/>
    <property type="match status" value="1"/>
</dbReference>
<dbReference type="GO" id="GO:0005886">
    <property type="term" value="C:plasma membrane"/>
    <property type="evidence" value="ECO:0007669"/>
    <property type="project" value="TreeGrafter"/>
</dbReference>
<dbReference type="InterPro" id="IPR037257">
    <property type="entry name" value="T2SS_E_N_sf"/>
</dbReference>
<evidence type="ECO:0000256" key="2">
    <source>
        <dbReference type="ARBA" id="ARBA00022741"/>
    </source>
</evidence>
<dbReference type="Proteomes" id="UP000326354">
    <property type="component" value="Chromosome"/>
</dbReference>
<dbReference type="Gene3D" id="3.30.450.90">
    <property type="match status" value="1"/>
</dbReference>
<dbReference type="InterPro" id="IPR027417">
    <property type="entry name" value="P-loop_NTPase"/>
</dbReference>
<dbReference type="SMART" id="SM00382">
    <property type="entry name" value="AAA"/>
    <property type="match status" value="1"/>
</dbReference>
<keyword evidence="2" id="KW-0547">Nucleotide-binding</keyword>
<feature type="domain" description="Bacterial type II secretion system protein E" evidence="4">
    <location>
        <begin position="382"/>
        <end position="396"/>
    </location>
</feature>
<dbReference type="SUPFAM" id="SSF52540">
    <property type="entry name" value="P-loop containing nucleoside triphosphate hydrolases"/>
    <property type="match status" value="1"/>
</dbReference>
<dbReference type="Gene3D" id="3.30.300.160">
    <property type="entry name" value="Type II secretion system, protein E, N-terminal domain"/>
    <property type="match status" value="1"/>
</dbReference>
<dbReference type="PANTHER" id="PTHR30258:SF2">
    <property type="entry name" value="COMG OPERON PROTEIN 1"/>
    <property type="match status" value="1"/>
</dbReference>
<dbReference type="Pfam" id="PF05157">
    <property type="entry name" value="MshEN"/>
    <property type="match status" value="1"/>
</dbReference>
<sequence>MQNLKDLMSIFVEKELIDESKVEEVIKLTEEENLTLDQCLVQHRYIPEMPLLQAMSDYLGYELREKLEGIKVPKSFCEKVPINFARNSSLIAIDEKHGFYYIATCTPLLTYPLDELASLLDSEVEIILAPRTEILALINQAYQQHMSDGNAVDEMEEDFDLDGIGEFEERFDIAESQNKPPVIRTVNNILLQALRKKVSDIHLQPYEEKLQVRYRIDGILYDVQSIPKRYQDAVVSRIKVMGRMDIAEKRLPQDGRTSIVMGTKEVDLRISSLPVVSGERIVMRILDKSNKVFRLDDIGLDERDLKVLNHFIQYNHGIILVTGPTGSGKSTTLYACLAGLNAVEKNIVTVENPVEYQMRGISQTQVAVKKGLTFAKTLKTLLRQDPDVIMIGEIRDEETGRIAIQAAQTGHLVLSTIHTNDSASTITRLLDIGIEPYMVSSSLVCAMAQRLMRRICDDCKTEYKPSEAKLKSVGLDFNDLPHGVLWQGKGCEQCMGSGYKGRCGVYEVLPITEKIKAKIVERASASEIKQECVERGLRTLRMDGAAKAAKGWTTIDEVLRVTQMDLF</sequence>
<dbReference type="InterPro" id="IPR003593">
    <property type="entry name" value="AAA+_ATPase"/>
</dbReference>
<evidence type="ECO:0000313" key="6">
    <source>
        <dbReference type="Proteomes" id="UP000326354"/>
    </source>
</evidence>
<proteinExistence type="inferred from homology"/>
<evidence type="ECO:0000259" key="4">
    <source>
        <dbReference type="PROSITE" id="PS00662"/>
    </source>
</evidence>
<keyword evidence="6" id="KW-1185">Reference proteome</keyword>
<dbReference type="GO" id="GO:0016887">
    <property type="term" value="F:ATP hydrolysis activity"/>
    <property type="evidence" value="ECO:0007669"/>
    <property type="project" value="TreeGrafter"/>
</dbReference>
<dbReference type="SUPFAM" id="SSF160246">
    <property type="entry name" value="EspE N-terminal domain-like"/>
    <property type="match status" value="1"/>
</dbReference>
<evidence type="ECO:0000256" key="3">
    <source>
        <dbReference type="ARBA" id="ARBA00022840"/>
    </source>
</evidence>
<dbReference type="PANTHER" id="PTHR30258">
    <property type="entry name" value="TYPE II SECRETION SYSTEM PROTEIN GSPE-RELATED"/>
    <property type="match status" value="1"/>
</dbReference>
<dbReference type="PROSITE" id="PS00662">
    <property type="entry name" value="T2SP_E"/>
    <property type="match status" value="1"/>
</dbReference>
<protein>
    <submittedName>
        <fullName evidence="5">Type II secretion system protein GspE</fullName>
    </submittedName>
</protein>